<dbReference type="PANTHER" id="PTHR37024:SF3">
    <property type="entry name" value="TYPE VI SECRETION SYSTEM PROTEIN TSSA"/>
    <property type="match status" value="1"/>
</dbReference>
<dbReference type="PANTHER" id="PTHR37024">
    <property type="entry name" value="TYPE VI SECRETION SYSTEM DUF2094 AND IMPA-RELATED DOMAIN PROTEIN"/>
    <property type="match status" value="1"/>
</dbReference>
<dbReference type="EMBL" id="CU928145">
    <property type="protein sequence ID" value="CAU96100.1"/>
    <property type="molecule type" value="Genomic_DNA"/>
</dbReference>
<evidence type="ECO:0008006" key="4">
    <source>
        <dbReference type="Google" id="ProtNLM"/>
    </source>
</evidence>
<feature type="compositionally biased region" description="Low complexity" evidence="1">
    <location>
        <begin position="212"/>
        <end position="225"/>
    </location>
</feature>
<dbReference type="NCBIfam" id="TIGR03362">
    <property type="entry name" value="VI_chp_7"/>
    <property type="match status" value="1"/>
</dbReference>
<organism evidence="2 3">
    <name type="scientific">Escherichia coli (strain 55989 / EAEC)</name>
    <dbReference type="NCBI Taxonomy" id="585055"/>
    <lineage>
        <taxon>Bacteria</taxon>
        <taxon>Pseudomonadati</taxon>
        <taxon>Pseudomonadota</taxon>
        <taxon>Gammaproteobacteria</taxon>
        <taxon>Enterobacterales</taxon>
        <taxon>Enterobacteriaceae</taxon>
        <taxon>Escherichia</taxon>
    </lineage>
</organism>
<accession>B7LHC7</accession>
<evidence type="ECO:0000313" key="3">
    <source>
        <dbReference type="Proteomes" id="UP000000746"/>
    </source>
</evidence>
<evidence type="ECO:0000256" key="1">
    <source>
        <dbReference type="SAM" id="MobiDB-lite"/>
    </source>
</evidence>
<keyword evidence="3" id="KW-1185">Reference proteome</keyword>
<feature type="region of interest" description="Disordered" evidence="1">
    <location>
        <begin position="206"/>
        <end position="244"/>
    </location>
</feature>
<dbReference type="AlphaFoldDB" id="B7LHC7"/>
<dbReference type="Proteomes" id="UP000000746">
    <property type="component" value="Chromosome"/>
</dbReference>
<evidence type="ECO:0000313" key="2">
    <source>
        <dbReference type="EMBL" id="CAU96100.1"/>
    </source>
</evidence>
<dbReference type="HOGENOM" id="CLU_029347_1_1_6"/>
<proteinExistence type="predicted"/>
<dbReference type="InterPro" id="IPR017739">
    <property type="entry name" value="T6SS-assoc_VCA0119"/>
</dbReference>
<gene>
    <name evidence="2" type="ordered locus">EC55989_0221</name>
</gene>
<protein>
    <recommendedName>
        <fullName evidence="4">Type VI secretion system protein TssA</fullName>
    </recommendedName>
</protein>
<sequence>MTGWQGRLLPCAMPATGRENKNMAMDLRDPNVWVSHLLENLPEEKLASALKDDNPDWEYIDGGIVKLGSLAHSQLDIPELQHRGLVLLASESKDFRLLAHLLRTLQHAGDPLLALRLLALYVEHYWAVAAPQNMAHKKRFASQVIKRFETGIDAFSQNAATAQRDALLGELAKLAQCWQSHNAPELAQATDDLFALYQRAFNRAAPAPAPTPAASSSSPQTIATSESGVTHTSTPTPQIAIDSHDDKTWRDTLLKVAAILCERQPESPQGYRLRRHALWLTITSTPQAKSDRRTPLAAVSADMVADYQSRLASADMELWQQVEKSVLLAPYWLDGHYISAQTAHRLGYTAVADAIRDEVVSFLGRLPALADLLFNDHTPFVSEKTKQWLANQPGNQSAPVIQVSNEDIQAARLCFDEQGLEAALRYLDTLPAGEPRDQFHRQYFGAQLMEEAGLVQLAQQQYRMLFRMGLQMMVADWEPSLLEQLEQKFTAEQ</sequence>
<name>B7LHC7_ECO55</name>
<reference evidence="3" key="1">
    <citation type="journal article" date="2009" name="PLoS Genet.">
        <title>Organised genome dynamics in the Escherichia coli species results in highly diverse adaptive paths.</title>
        <authorList>
            <person name="Touchon M."/>
            <person name="Hoede C."/>
            <person name="Tenaillon O."/>
            <person name="Barbe V."/>
            <person name="Baeriswyl S."/>
            <person name="Bidet P."/>
            <person name="Bingen E."/>
            <person name="Bonacorsi S."/>
            <person name="Bouchier C."/>
            <person name="Bouvet O."/>
            <person name="Calteau A."/>
            <person name="Chiapello H."/>
            <person name="Clermont O."/>
            <person name="Cruveiller S."/>
            <person name="Danchin A."/>
            <person name="Diard M."/>
            <person name="Dossat C."/>
            <person name="Karoui M.E."/>
            <person name="Frapy E."/>
            <person name="Garry L."/>
            <person name="Ghigo J.M."/>
            <person name="Gilles A.M."/>
            <person name="Johnson J."/>
            <person name="Le Bouguenec C."/>
            <person name="Lescat M."/>
            <person name="Mangenot S."/>
            <person name="Martinez-Jehanne V."/>
            <person name="Matic I."/>
            <person name="Nassif X."/>
            <person name="Oztas S."/>
            <person name="Petit M.A."/>
            <person name="Pichon C."/>
            <person name="Rouy Z."/>
            <person name="Ruf C.S."/>
            <person name="Schneider D."/>
            <person name="Tourret J."/>
            <person name="Vacherie B."/>
            <person name="Vallenet D."/>
            <person name="Medigue C."/>
            <person name="Rocha E.P.C."/>
            <person name="Denamur E."/>
        </authorList>
    </citation>
    <scope>NUCLEOTIDE SEQUENCE [LARGE SCALE GENOMIC DNA]</scope>
    <source>
        <strain evidence="3">55989 / EAEC</strain>
    </source>
</reference>
<dbReference type="Pfam" id="PF16989">
    <property type="entry name" value="T6SS_VasJ"/>
    <property type="match status" value="1"/>
</dbReference>
<dbReference type="KEGG" id="eck:EC55989_0221"/>
<feature type="compositionally biased region" description="Polar residues" evidence="1">
    <location>
        <begin position="226"/>
        <end position="237"/>
    </location>
</feature>